<dbReference type="GO" id="GO:0071555">
    <property type="term" value="P:cell wall organization"/>
    <property type="evidence" value="ECO:0007669"/>
    <property type="project" value="UniProtKB-KW"/>
</dbReference>
<dbReference type="InterPro" id="IPR015956">
    <property type="entry name" value="Peniciliin-bd_prot_C_sf"/>
</dbReference>
<evidence type="ECO:0000256" key="15">
    <source>
        <dbReference type="SAM" id="Phobius"/>
    </source>
</evidence>
<evidence type="ECO:0000256" key="3">
    <source>
        <dbReference type="ARBA" id="ARBA00007164"/>
    </source>
</evidence>
<gene>
    <name evidence="18" type="ORF">H9736_05690</name>
</gene>
<evidence type="ECO:0000256" key="16">
    <source>
        <dbReference type="SAM" id="SignalP"/>
    </source>
</evidence>
<dbReference type="SMART" id="SM00936">
    <property type="entry name" value="PBP5_C"/>
    <property type="match status" value="1"/>
</dbReference>
<dbReference type="SUPFAM" id="SSF56601">
    <property type="entry name" value="beta-lactamase/transpeptidase-like"/>
    <property type="match status" value="1"/>
</dbReference>
<dbReference type="PANTHER" id="PTHR35333">
    <property type="entry name" value="BETA-LACTAMASE"/>
    <property type="match status" value="1"/>
</dbReference>
<keyword evidence="5" id="KW-0121">Carboxypeptidase</keyword>
<dbReference type="GO" id="GO:0009002">
    <property type="term" value="F:serine-type D-Ala-D-Ala carboxypeptidase activity"/>
    <property type="evidence" value="ECO:0007669"/>
    <property type="project" value="UniProtKB-EC"/>
</dbReference>
<dbReference type="Proteomes" id="UP000886800">
    <property type="component" value="Unassembled WGS sequence"/>
</dbReference>
<dbReference type="SUPFAM" id="SSF69189">
    <property type="entry name" value="Penicillin-binding protein associated domain"/>
    <property type="match status" value="1"/>
</dbReference>
<dbReference type="PANTHER" id="PTHR35333:SF4">
    <property type="entry name" value="SLR0121 PROTEIN"/>
    <property type="match status" value="1"/>
</dbReference>
<dbReference type="GO" id="GO:0008800">
    <property type="term" value="F:beta-lactamase activity"/>
    <property type="evidence" value="ECO:0007669"/>
    <property type="project" value="InterPro"/>
</dbReference>
<dbReference type="Pfam" id="PF07943">
    <property type="entry name" value="PBP5_C"/>
    <property type="match status" value="1"/>
</dbReference>
<dbReference type="PRINTS" id="PR00725">
    <property type="entry name" value="DADACBPTASE1"/>
</dbReference>
<dbReference type="InterPro" id="IPR012907">
    <property type="entry name" value="Peptidase_S11_C"/>
</dbReference>
<evidence type="ECO:0000256" key="14">
    <source>
        <dbReference type="SAM" id="MobiDB-lite"/>
    </source>
</evidence>
<evidence type="ECO:0000256" key="10">
    <source>
        <dbReference type="ARBA" id="ARBA00022984"/>
    </source>
</evidence>
<keyword evidence="11" id="KW-0961">Cell wall biogenesis/degradation</keyword>
<proteinExistence type="inferred from homology"/>
<keyword evidence="7 16" id="KW-0732">Signal</keyword>
<accession>A0A9D2B735</accession>
<evidence type="ECO:0000313" key="19">
    <source>
        <dbReference type="Proteomes" id="UP000886800"/>
    </source>
</evidence>
<name>A0A9D2B735_9FIRM</name>
<evidence type="ECO:0000256" key="1">
    <source>
        <dbReference type="ARBA" id="ARBA00003217"/>
    </source>
</evidence>
<comment type="catalytic activity">
    <reaction evidence="12">
        <text>Preferential cleavage: (Ac)2-L-Lys-D-Ala-|-D-Ala. Also transpeptidation of peptidyl-alanyl moieties that are N-acyl substituents of D-alanine.</text>
        <dbReference type="EC" id="3.4.16.4"/>
    </reaction>
</comment>
<organism evidence="18 19">
    <name type="scientific">Candidatus Anaerotruncus excrementipullorum</name>
    <dbReference type="NCBI Taxonomy" id="2838465"/>
    <lineage>
        <taxon>Bacteria</taxon>
        <taxon>Bacillati</taxon>
        <taxon>Bacillota</taxon>
        <taxon>Clostridia</taxon>
        <taxon>Eubacteriales</taxon>
        <taxon>Oscillospiraceae</taxon>
        <taxon>Anaerotruncus</taxon>
    </lineage>
</organism>
<dbReference type="EMBL" id="DXES01000125">
    <property type="protein sequence ID" value="HIX65725.1"/>
    <property type="molecule type" value="Genomic_DNA"/>
</dbReference>
<reference evidence="18" key="2">
    <citation type="submission" date="2021-04" db="EMBL/GenBank/DDBJ databases">
        <authorList>
            <person name="Gilroy R."/>
        </authorList>
    </citation>
    <scope>NUCLEOTIDE SEQUENCE</scope>
    <source>
        <strain evidence="18">CHK188-5543</strain>
    </source>
</reference>
<comment type="function">
    <text evidence="1">Removes C-terminal D-alanyl residues from sugar-peptide cell wall precursors.</text>
</comment>
<feature type="compositionally biased region" description="Low complexity" evidence="14">
    <location>
        <begin position="81"/>
        <end position="98"/>
    </location>
</feature>
<comment type="pathway">
    <text evidence="2">Cell wall biogenesis; peptidoglycan biosynthesis.</text>
</comment>
<feature type="domain" description="Peptidase S11 D-Ala-D-Ala carboxypeptidase A C-terminal" evidence="17">
    <location>
        <begin position="389"/>
        <end position="497"/>
    </location>
</feature>
<reference evidence="18" key="1">
    <citation type="journal article" date="2021" name="PeerJ">
        <title>Extensive microbial diversity within the chicken gut microbiome revealed by metagenomics and culture.</title>
        <authorList>
            <person name="Gilroy R."/>
            <person name="Ravi A."/>
            <person name="Getino M."/>
            <person name="Pursley I."/>
            <person name="Horton D.L."/>
            <person name="Alikhan N.F."/>
            <person name="Baker D."/>
            <person name="Gharbi K."/>
            <person name="Hall N."/>
            <person name="Watson M."/>
            <person name="Adriaenssens E.M."/>
            <person name="Foster-Nyarko E."/>
            <person name="Jarju S."/>
            <person name="Secka A."/>
            <person name="Antonio M."/>
            <person name="Oren A."/>
            <person name="Chaudhuri R.R."/>
            <person name="La Ragione R."/>
            <person name="Hildebrand F."/>
            <person name="Pallen M.J."/>
        </authorList>
    </citation>
    <scope>NUCLEOTIDE SEQUENCE</scope>
    <source>
        <strain evidence="18">CHK188-5543</strain>
    </source>
</reference>
<dbReference type="InterPro" id="IPR001967">
    <property type="entry name" value="Peptidase_S11_N"/>
</dbReference>
<dbReference type="GO" id="GO:0030655">
    <property type="term" value="P:beta-lactam antibiotic catabolic process"/>
    <property type="evidence" value="ECO:0007669"/>
    <property type="project" value="InterPro"/>
</dbReference>
<feature type="transmembrane region" description="Helical" evidence="15">
    <location>
        <begin position="514"/>
        <end position="536"/>
    </location>
</feature>
<evidence type="ECO:0000256" key="11">
    <source>
        <dbReference type="ARBA" id="ARBA00023316"/>
    </source>
</evidence>
<comment type="caution">
    <text evidence="18">The sequence shown here is derived from an EMBL/GenBank/DDBJ whole genome shotgun (WGS) entry which is preliminary data.</text>
</comment>
<keyword evidence="15" id="KW-1133">Transmembrane helix</keyword>
<evidence type="ECO:0000313" key="18">
    <source>
        <dbReference type="EMBL" id="HIX65725.1"/>
    </source>
</evidence>
<evidence type="ECO:0000256" key="6">
    <source>
        <dbReference type="ARBA" id="ARBA00022670"/>
    </source>
</evidence>
<feature type="region of interest" description="Disordered" evidence="14">
    <location>
        <begin position="31"/>
        <end position="98"/>
    </location>
</feature>
<comment type="similarity">
    <text evidence="3 13">Belongs to the peptidase S11 family.</text>
</comment>
<keyword evidence="6" id="KW-0645">Protease</keyword>
<feature type="signal peptide" evidence="16">
    <location>
        <begin position="1"/>
        <end position="19"/>
    </location>
</feature>
<keyword evidence="8 18" id="KW-0378">Hydrolase</keyword>
<dbReference type="GO" id="GO:0006508">
    <property type="term" value="P:proteolysis"/>
    <property type="evidence" value="ECO:0007669"/>
    <property type="project" value="UniProtKB-KW"/>
</dbReference>
<dbReference type="GO" id="GO:0009252">
    <property type="term" value="P:peptidoglycan biosynthetic process"/>
    <property type="evidence" value="ECO:0007669"/>
    <property type="project" value="UniProtKB-KW"/>
</dbReference>
<keyword evidence="15" id="KW-0812">Transmembrane</keyword>
<dbReference type="EC" id="3.4.16.4" evidence="4"/>
<dbReference type="GO" id="GO:0046677">
    <property type="term" value="P:response to antibiotic"/>
    <property type="evidence" value="ECO:0007669"/>
    <property type="project" value="InterPro"/>
</dbReference>
<dbReference type="AlphaFoldDB" id="A0A9D2B735"/>
<dbReference type="Pfam" id="PF00768">
    <property type="entry name" value="Peptidase_S11"/>
    <property type="match status" value="1"/>
</dbReference>
<sequence length="559" mass="60781">MKKLFAILLAAMLAAGSLAVPSFGFNPFGGDSQSVPSASEAGSLPEEDASQGSSSEGGSEAEESTPAESAAQGEGDDAGEEGSSSQAASQPQAAPSASAGLSASVAGYPPDFANDLRTQGIYLLNLDSGMAVWERNSQQRMYPAALAKIVTAIVALEEVDDPDTETTDLKMYIQNYLYNINGAPWGGILPGEELTIRDLLYAMMLQSANEATMMIADYVGDGSADEYFVELMNDKVREIGAVNTHFANATGLHDEGNYTTPYDMALITQYAMEVPGFMDLVTTRVHTSQPTNMHAEGITWVSNNMLATQGSDYYYEGVQGIIAGSLDAQNVRNCISTATKDGYTYLLVMMGAPLRNESGEYFGDPSTGEYRNLAWVESAQLYDYAFSSFRVKTLMNVGEEVSQVGVRLSWDKDSIKLLAQEKFATLVPTQVTVDDVQPQVIINNSVLEPVKGGKDGEVIECINAPVYKGDVVGYVKLTLQGEVVGEVPLVAAETVEQSMALTYLDKVKGFFDNFIFKFLLVFVILLVVLYIVLMVIRNRNRRRYRNRRRRPPTSGRPKM</sequence>
<evidence type="ECO:0000259" key="17">
    <source>
        <dbReference type="SMART" id="SM00936"/>
    </source>
</evidence>
<keyword evidence="15" id="KW-0472">Membrane</keyword>
<evidence type="ECO:0000256" key="2">
    <source>
        <dbReference type="ARBA" id="ARBA00004752"/>
    </source>
</evidence>
<dbReference type="InterPro" id="IPR018044">
    <property type="entry name" value="Peptidase_S11"/>
</dbReference>
<dbReference type="GO" id="GO:0008360">
    <property type="term" value="P:regulation of cell shape"/>
    <property type="evidence" value="ECO:0007669"/>
    <property type="project" value="UniProtKB-KW"/>
</dbReference>
<dbReference type="Gene3D" id="3.40.710.10">
    <property type="entry name" value="DD-peptidase/beta-lactamase superfamily"/>
    <property type="match status" value="1"/>
</dbReference>
<evidence type="ECO:0000256" key="8">
    <source>
        <dbReference type="ARBA" id="ARBA00022801"/>
    </source>
</evidence>
<dbReference type="Gene3D" id="2.60.410.10">
    <property type="entry name" value="D-Ala-D-Ala carboxypeptidase, C-terminal domain"/>
    <property type="match status" value="1"/>
</dbReference>
<feature type="chain" id="PRO_5039637318" description="serine-type D-Ala-D-Ala carboxypeptidase" evidence="16">
    <location>
        <begin position="20"/>
        <end position="559"/>
    </location>
</feature>
<dbReference type="InterPro" id="IPR037167">
    <property type="entry name" value="Peptidase_S11_C_sf"/>
</dbReference>
<evidence type="ECO:0000256" key="5">
    <source>
        <dbReference type="ARBA" id="ARBA00022645"/>
    </source>
</evidence>
<dbReference type="InterPro" id="IPR012338">
    <property type="entry name" value="Beta-lactam/transpept-like"/>
</dbReference>
<evidence type="ECO:0000256" key="12">
    <source>
        <dbReference type="ARBA" id="ARBA00034000"/>
    </source>
</evidence>
<evidence type="ECO:0000256" key="9">
    <source>
        <dbReference type="ARBA" id="ARBA00022960"/>
    </source>
</evidence>
<evidence type="ECO:0000256" key="4">
    <source>
        <dbReference type="ARBA" id="ARBA00012448"/>
    </source>
</evidence>
<keyword evidence="10" id="KW-0573">Peptidoglycan synthesis</keyword>
<protein>
    <recommendedName>
        <fullName evidence="4">serine-type D-Ala-D-Ala carboxypeptidase</fullName>
        <ecNumber evidence="4">3.4.16.4</ecNumber>
    </recommendedName>
</protein>
<evidence type="ECO:0000256" key="7">
    <source>
        <dbReference type="ARBA" id="ARBA00022729"/>
    </source>
</evidence>
<dbReference type="InterPro" id="IPR000871">
    <property type="entry name" value="Beta-lactam_class-A"/>
</dbReference>
<evidence type="ECO:0000256" key="13">
    <source>
        <dbReference type="RuleBase" id="RU004016"/>
    </source>
</evidence>
<keyword evidence="9" id="KW-0133">Cell shape</keyword>